<feature type="signal peptide" evidence="1">
    <location>
        <begin position="1"/>
        <end position="29"/>
    </location>
</feature>
<dbReference type="Proteomes" id="UP001239462">
    <property type="component" value="Unassembled WGS sequence"/>
</dbReference>
<protein>
    <submittedName>
        <fullName evidence="2">Uncharacterized protein</fullName>
    </submittedName>
</protein>
<evidence type="ECO:0000313" key="3">
    <source>
        <dbReference type="Proteomes" id="UP001239462"/>
    </source>
</evidence>
<organism evidence="2 3">
    <name type="scientific">Roseiconus lacunae</name>
    <dbReference type="NCBI Taxonomy" id="2605694"/>
    <lineage>
        <taxon>Bacteria</taxon>
        <taxon>Pseudomonadati</taxon>
        <taxon>Planctomycetota</taxon>
        <taxon>Planctomycetia</taxon>
        <taxon>Pirellulales</taxon>
        <taxon>Pirellulaceae</taxon>
        <taxon>Roseiconus</taxon>
    </lineage>
</organism>
<feature type="chain" id="PRO_5047413401" evidence="1">
    <location>
        <begin position="30"/>
        <end position="260"/>
    </location>
</feature>
<sequence>MSRNRQRLVTRKRLAALLGGLMMSLPAMTNVADAHHPNRENQPVHQRIDVIGPVGNNLPPGHRRTYNRPSYIEGKVAYHIAPSSQEAMTWHRSVHRGLYEKDQRCKRCTDLYFYPKPWEALLTGPRPPQTASVRDQGIELDYGDGVIGDPLPEDVESMLELQSPPLQPPAIDGLDSTSSLGQPSASETIAFGAQGQFGLAAVSHASSTSSVAGPEPAISVDQPEKVIAATGNQNKTAKKPSRLSQLAKPIYLRFSPGRTE</sequence>
<dbReference type="RefSeq" id="WP_289166207.1">
    <property type="nucleotide sequence ID" value="NZ_JASZZN010000021.1"/>
</dbReference>
<name>A0ABT7PPW9_9BACT</name>
<keyword evidence="3" id="KW-1185">Reference proteome</keyword>
<gene>
    <name evidence="2" type="ORF">QTN89_23300</name>
</gene>
<proteinExistence type="predicted"/>
<accession>A0ABT7PPW9</accession>
<dbReference type="EMBL" id="JASZZN010000021">
    <property type="protein sequence ID" value="MDM4018398.1"/>
    <property type="molecule type" value="Genomic_DNA"/>
</dbReference>
<keyword evidence="1" id="KW-0732">Signal</keyword>
<evidence type="ECO:0000313" key="2">
    <source>
        <dbReference type="EMBL" id="MDM4018398.1"/>
    </source>
</evidence>
<evidence type="ECO:0000256" key="1">
    <source>
        <dbReference type="SAM" id="SignalP"/>
    </source>
</evidence>
<reference evidence="2 3" key="1">
    <citation type="submission" date="2023-06" db="EMBL/GenBank/DDBJ databases">
        <title>Roseiconus lacunae JC819 isolated from Gulf of Mannar region, Tamil Nadu.</title>
        <authorList>
            <person name="Pk S."/>
            <person name="Ch S."/>
            <person name="Ch V.R."/>
        </authorList>
    </citation>
    <scope>NUCLEOTIDE SEQUENCE [LARGE SCALE GENOMIC DNA]</scope>
    <source>
        <strain evidence="2 3">JC819</strain>
    </source>
</reference>
<comment type="caution">
    <text evidence="2">The sequence shown here is derived from an EMBL/GenBank/DDBJ whole genome shotgun (WGS) entry which is preliminary data.</text>
</comment>